<reference evidence="2" key="1">
    <citation type="journal article" date="2022" name="Mol. Ecol. Resour.">
        <title>The genomes of chicory, endive, great burdock and yacon provide insights into Asteraceae palaeo-polyploidization history and plant inulin production.</title>
        <authorList>
            <person name="Fan W."/>
            <person name="Wang S."/>
            <person name="Wang H."/>
            <person name="Wang A."/>
            <person name="Jiang F."/>
            <person name="Liu H."/>
            <person name="Zhao H."/>
            <person name="Xu D."/>
            <person name="Zhang Y."/>
        </authorList>
    </citation>
    <scope>NUCLEOTIDE SEQUENCE [LARGE SCALE GENOMIC DNA]</scope>
    <source>
        <strain evidence="2">cv. Yunnan</strain>
    </source>
</reference>
<protein>
    <submittedName>
        <fullName evidence="1">Uncharacterized protein</fullName>
    </submittedName>
</protein>
<gene>
    <name evidence="1" type="ORF">L1987_18764</name>
</gene>
<sequence>MRMMKHIIPLEMYEHALVGFGMSRIWGYPTKIPVYVEGDKIVHFYRVLFSEKLAHLKERVIDVKAVLQAGKLPIFERMKESGNGSSWCVHLGMRLDYARMKNLSNVGKRFYKETSAGESPKIGEKKENTTKGKEIGAVEEVSDDDFVTPRIKRFKINEMKKATIKDPVVAEWRSQFDGDCKKISVKTVLRMMKGRTDYGRLFKLNFLVVFNTIMGETTKSSTVNQRFLTSITSRCDTQKMNWCGYIITCLERTKQGWNGSEHFNGPLTFLAVLYANDQSQGINDRHNELHAISYFTTNTLNSLEDILEGELFEKQLEAGYDEHTNKDNCEGTTGKKSNQQLTETDGVNVDQGWVQAVDRPGNINHPILVEARSTRRKCSKQPVDMHGQVNEPILIDDRSTGKRSSKQQTSNTNTCEKDGNQEDKSTTSIRSTPDNNVPMTQFINDFQDYCATPTGQQSHPVNISNSGNIRIPMVSQYGLWQIYNDEQAADTREKDSEQGREEELNKQLKEFEVCILRIKSALQRASVDYPNSEAIRKKQLEWQILITQNIQPHNNPDVIERNFTTPPCQGDTQKVDVWDSTQYKISDTMMAEVDEKIFSDKPMEGPSKQFKNHYISTLDLGISQNSPPTNVIRTDGDAIVDEPIGEAIDGEFRKKRAATLSDVLRSPYVERPVKVGDKRTRLEDNISNYIFSATGFEWEIVYSTSNGGSVMRVLMETMSPGLCIHHSCISAWSTLLNYEESEIPLLATCREIHIRGPTK</sequence>
<accession>A0ACB9J1N2</accession>
<evidence type="ECO:0000313" key="1">
    <source>
        <dbReference type="EMBL" id="KAI3814022.1"/>
    </source>
</evidence>
<reference evidence="1 2" key="2">
    <citation type="journal article" date="2022" name="Mol. Ecol. Resour.">
        <title>The genomes of chicory, endive, great burdock and yacon provide insights into Asteraceae paleo-polyploidization history and plant inulin production.</title>
        <authorList>
            <person name="Fan W."/>
            <person name="Wang S."/>
            <person name="Wang H."/>
            <person name="Wang A."/>
            <person name="Jiang F."/>
            <person name="Liu H."/>
            <person name="Zhao H."/>
            <person name="Xu D."/>
            <person name="Zhang Y."/>
        </authorList>
    </citation>
    <scope>NUCLEOTIDE SEQUENCE [LARGE SCALE GENOMIC DNA]</scope>
    <source>
        <strain evidence="2">cv. Yunnan</strain>
        <tissue evidence="1">Leaves</tissue>
    </source>
</reference>
<dbReference type="EMBL" id="CM042023">
    <property type="protein sequence ID" value="KAI3814022.1"/>
    <property type="molecule type" value="Genomic_DNA"/>
</dbReference>
<proteinExistence type="predicted"/>
<dbReference type="Proteomes" id="UP001056120">
    <property type="component" value="Linkage Group LG06"/>
</dbReference>
<organism evidence="1 2">
    <name type="scientific">Smallanthus sonchifolius</name>
    <dbReference type="NCBI Taxonomy" id="185202"/>
    <lineage>
        <taxon>Eukaryota</taxon>
        <taxon>Viridiplantae</taxon>
        <taxon>Streptophyta</taxon>
        <taxon>Embryophyta</taxon>
        <taxon>Tracheophyta</taxon>
        <taxon>Spermatophyta</taxon>
        <taxon>Magnoliopsida</taxon>
        <taxon>eudicotyledons</taxon>
        <taxon>Gunneridae</taxon>
        <taxon>Pentapetalae</taxon>
        <taxon>asterids</taxon>
        <taxon>campanulids</taxon>
        <taxon>Asterales</taxon>
        <taxon>Asteraceae</taxon>
        <taxon>Asteroideae</taxon>
        <taxon>Heliantheae alliance</taxon>
        <taxon>Millerieae</taxon>
        <taxon>Smallanthus</taxon>
    </lineage>
</organism>
<keyword evidence="2" id="KW-1185">Reference proteome</keyword>
<evidence type="ECO:0000313" key="2">
    <source>
        <dbReference type="Proteomes" id="UP001056120"/>
    </source>
</evidence>
<comment type="caution">
    <text evidence="1">The sequence shown here is derived from an EMBL/GenBank/DDBJ whole genome shotgun (WGS) entry which is preliminary data.</text>
</comment>
<name>A0ACB9J1N2_9ASTR</name>